<feature type="transmembrane region" description="Helical" evidence="10">
    <location>
        <begin position="129"/>
        <end position="152"/>
    </location>
</feature>
<keyword evidence="2" id="KW-1003">Cell membrane</keyword>
<dbReference type="Pfam" id="PF01618">
    <property type="entry name" value="MotA_ExbB"/>
    <property type="match status" value="1"/>
</dbReference>
<evidence type="ECO:0000256" key="4">
    <source>
        <dbReference type="ARBA" id="ARBA00022618"/>
    </source>
</evidence>
<evidence type="ECO:0000256" key="7">
    <source>
        <dbReference type="ARBA" id="ARBA00023136"/>
    </source>
</evidence>
<evidence type="ECO:0000256" key="9">
    <source>
        <dbReference type="RuleBase" id="RU004057"/>
    </source>
</evidence>
<feature type="domain" description="MotA/TolQ/ExbB proton channel" evidence="11">
    <location>
        <begin position="102"/>
        <end position="209"/>
    </location>
</feature>
<evidence type="ECO:0000313" key="12">
    <source>
        <dbReference type="EMBL" id="QIV94166.1"/>
    </source>
</evidence>
<keyword evidence="3" id="KW-0997">Cell inner membrane</keyword>
<feature type="transmembrane region" description="Helical" evidence="10">
    <location>
        <begin position="172"/>
        <end position="192"/>
    </location>
</feature>
<dbReference type="InterPro" id="IPR014163">
    <property type="entry name" value="Tol-Pal_TolQ"/>
</dbReference>
<dbReference type="GO" id="GO:0005886">
    <property type="term" value="C:plasma membrane"/>
    <property type="evidence" value="ECO:0007669"/>
    <property type="project" value="UniProtKB-SubCell"/>
</dbReference>
<dbReference type="InterPro" id="IPR050790">
    <property type="entry name" value="ExbB/TolQ_transport"/>
</dbReference>
<keyword evidence="5 10" id="KW-0812">Transmembrane</keyword>
<keyword evidence="9" id="KW-0653">Protein transport</keyword>
<dbReference type="NCBIfam" id="TIGR02796">
    <property type="entry name" value="tolQ"/>
    <property type="match status" value="1"/>
</dbReference>
<comment type="subcellular location">
    <subcellularLocation>
        <location evidence="1">Cell membrane</location>
        <topology evidence="1">Multi-pass membrane protein</topology>
    </subcellularLocation>
    <subcellularLocation>
        <location evidence="9">Membrane</location>
        <topology evidence="9">Multi-pass membrane protein</topology>
    </subcellularLocation>
</comment>
<evidence type="ECO:0000313" key="13">
    <source>
        <dbReference type="Proteomes" id="UP000503320"/>
    </source>
</evidence>
<keyword evidence="8" id="KW-0131">Cell cycle</keyword>
<protein>
    <submittedName>
        <fullName evidence="12">Protein TolQ</fullName>
    </submittedName>
</protein>
<keyword evidence="7 10" id="KW-0472">Membrane</keyword>
<comment type="similarity">
    <text evidence="9">Belongs to the exbB/tolQ family.</text>
</comment>
<keyword evidence="9" id="KW-0813">Transport</keyword>
<evidence type="ECO:0000256" key="8">
    <source>
        <dbReference type="ARBA" id="ARBA00023306"/>
    </source>
</evidence>
<name>A0A6M3HWR6_9GAMM</name>
<dbReference type="KEGG" id="afri:E3E15_01855"/>
<gene>
    <name evidence="12" type="primary">tolQ</name>
    <name evidence="12" type="ORF">E3E15_01855</name>
</gene>
<dbReference type="GO" id="GO:0043213">
    <property type="term" value="P:bacteriocin transport"/>
    <property type="evidence" value="ECO:0007669"/>
    <property type="project" value="InterPro"/>
</dbReference>
<evidence type="ECO:0000256" key="10">
    <source>
        <dbReference type="SAM" id="Phobius"/>
    </source>
</evidence>
<dbReference type="PANTHER" id="PTHR30625">
    <property type="entry name" value="PROTEIN TOLQ"/>
    <property type="match status" value="1"/>
</dbReference>
<evidence type="ECO:0000259" key="11">
    <source>
        <dbReference type="Pfam" id="PF01618"/>
    </source>
</evidence>
<dbReference type="EMBL" id="CP038017">
    <property type="protein sequence ID" value="QIV94166.1"/>
    <property type="molecule type" value="Genomic_DNA"/>
</dbReference>
<evidence type="ECO:0000256" key="2">
    <source>
        <dbReference type="ARBA" id="ARBA00022475"/>
    </source>
</evidence>
<dbReference type="RefSeq" id="WP_035721351.1">
    <property type="nucleotide sequence ID" value="NZ_CP038017.1"/>
</dbReference>
<keyword evidence="4" id="KW-0132">Cell division</keyword>
<keyword evidence="6 10" id="KW-1133">Transmembrane helix</keyword>
<dbReference type="PANTHER" id="PTHR30625:SF3">
    <property type="entry name" value="TOL-PAL SYSTEM PROTEIN TOLQ"/>
    <property type="match status" value="1"/>
</dbReference>
<sequence length="241" mass="26971">MQDNSLSLIQLIWHANFIVQLIMLALVAMSVYSWAIMLEVNGRVKKYKHEQARFDKLFWAGHHIQKLYEYYLQHKENIFGKSIIFCSALREYNNLKDTGVLKGETILEGMERTVSIAISQEAKELEKKLPALGTIAAVAPYIGLVGTVWGIMSSFNTLGGVEQATISVVAPHIAEALIATALGLFVAIPAVIGHSRLSNQVDDILSTYESFQDDLCILLLKEAHNNNLVKEQHQHCSQESY</sequence>
<dbReference type="InterPro" id="IPR002898">
    <property type="entry name" value="MotA_ExbB_proton_chnl"/>
</dbReference>
<accession>A0A6M3HWR6</accession>
<evidence type="ECO:0000256" key="6">
    <source>
        <dbReference type="ARBA" id="ARBA00022989"/>
    </source>
</evidence>
<keyword evidence="13" id="KW-1185">Reference proteome</keyword>
<dbReference type="AlphaFoldDB" id="A0A6M3HWR6"/>
<reference evidence="12 13" key="1">
    <citation type="submission" date="2019-03" db="EMBL/GenBank/DDBJ databases">
        <title>Complete Genome Sequence of Allofrancisella frigidaquae Strain SYSU 10HL1970 Isolated from Water-Cooling Systems in China.</title>
        <authorList>
            <person name="Ohrman C."/>
            <person name="Uneklint I."/>
            <person name="Sjodin A."/>
        </authorList>
    </citation>
    <scope>NUCLEOTIDE SEQUENCE [LARGE SCALE GENOMIC DNA]</scope>
    <source>
        <strain evidence="12 13">SYSU 10HL1970</strain>
    </source>
</reference>
<evidence type="ECO:0000256" key="5">
    <source>
        <dbReference type="ARBA" id="ARBA00022692"/>
    </source>
</evidence>
<dbReference type="GO" id="GO:0051301">
    <property type="term" value="P:cell division"/>
    <property type="evidence" value="ECO:0007669"/>
    <property type="project" value="UniProtKB-KW"/>
</dbReference>
<proteinExistence type="inferred from homology"/>
<evidence type="ECO:0000256" key="1">
    <source>
        <dbReference type="ARBA" id="ARBA00004651"/>
    </source>
</evidence>
<feature type="transmembrane region" description="Helical" evidence="10">
    <location>
        <begin position="12"/>
        <end position="38"/>
    </location>
</feature>
<organism evidence="12 13">
    <name type="scientific">Allofrancisella frigidaquae</name>
    <dbReference type="NCBI Taxonomy" id="1085644"/>
    <lineage>
        <taxon>Bacteria</taxon>
        <taxon>Pseudomonadati</taxon>
        <taxon>Pseudomonadota</taxon>
        <taxon>Gammaproteobacteria</taxon>
        <taxon>Thiotrichales</taxon>
        <taxon>Francisellaceae</taxon>
        <taxon>Allofrancisella</taxon>
    </lineage>
</organism>
<dbReference type="GO" id="GO:0017038">
    <property type="term" value="P:protein import"/>
    <property type="evidence" value="ECO:0007669"/>
    <property type="project" value="TreeGrafter"/>
</dbReference>
<evidence type="ECO:0000256" key="3">
    <source>
        <dbReference type="ARBA" id="ARBA00022519"/>
    </source>
</evidence>
<dbReference type="Proteomes" id="UP000503320">
    <property type="component" value="Chromosome"/>
</dbReference>